<keyword evidence="3" id="KW-1185">Reference proteome</keyword>
<dbReference type="Proteomes" id="UP001208131">
    <property type="component" value="Unassembled WGS sequence"/>
</dbReference>
<reference evidence="2 3" key="1">
    <citation type="journal article" date="2021" name="ISME Commun">
        <title>Automated analysis of genomic sequences facilitates high-throughput and comprehensive description of bacteria.</title>
        <authorList>
            <person name="Hitch T.C.A."/>
        </authorList>
    </citation>
    <scope>NUCLEOTIDE SEQUENCE [LARGE SCALE GENOMIC DNA]</scope>
    <source>
        <strain evidence="2 3">Sanger_31</strain>
    </source>
</reference>
<evidence type="ECO:0000313" key="3">
    <source>
        <dbReference type="Proteomes" id="UP001208131"/>
    </source>
</evidence>
<evidence type="ECO:0008006" key="4">
    <source>
        <dbReference type="Google" id="ProtNLM"/>
    </source>
</evidence>
<keyword evidence="1" id="KW-0732">Signal</keyword>
<dbReference type="AlphaFoldDB" id="A0AAE3LJQ6"/>
<comment type="caution">
    <text evidence="2">The sequence shown here is derived from an EMBL/GenBank/DDBJ whole genome shotgun (WGS) entry which is preliminary data.</text>
</comment>
<protein>
    <recommendedName>
        <fullName evidence="4">Lipoprotein</fullName>
    </recommendedName>
</protein>
<feature type="signal peptide" evidence="1">
    <location>
        <begin position="1"/>
        <end position="21"/>
    </location>
</feature>
<accession>A0AAE3LJQ6</accession>
<feature type="chain" id="PRO_5042208645" description="Lipoprotein" evidence="1">
    <location>
        <begin position="22"/>
        <end position="196"/>
    </location>
</feature>
<organism evidence="2 3">
    <name type="scientific">Hominimerdicola aceti</name>
    <dbReference type="NCBI Taxonomy" id="2981726"/>
    <lineage>
        <taxon>Bacteria</taxon>
        <taxon>Bacillati</taxon>
        <taxon>Bacillota</taxon>
        <taxon>Clostridia</taxon>
        <taxon>Eubacteriales</taxon>
        <taxon>Oscillospiraceae</taxon>
        <taxon>Hominimerdicola</taxon>
    </lineage>
</organism>
<evidence type="ECO:0000313" key="2">
    <source>
        <dbReference type="EMBL" id="MCU6704907.1"/>
    </source>
</evidence>
<evidence type="ECO:0000256" key="1">
    <source>
        <dbReference type="SAM" id="SignalP"/>
    </source>
</evidence>
<proteinExistence type="predicted"/>
<name>A0AAE3LJQ6_9FIRM</name>
<dbReference type="EMBL" id="JAOQJZ010000002">
    <property type="protein sequence ID" value="MCU6704907.1"/>
    <property type="molecule type" value="Genomic_DNA"/>
</dbReference>
<sequence>MKKLMIAVAIVCTMFAFPACGKNADNKTENNVNLTNNDVTTAQTEVSDEVPDETTSLPDRSTLEKIPDEAVDSFNQVVDVCKEIYPLAEKTKRLYGYTGTKTVNKKNCYIFVIYDKNDDVLTKVATVAAEVASDKLYVLDDETGSAEKINTEDVKTQSTESWADQVTESFAEYYQSKEVNDHLAAVVETAAVKTVR</sequence>
<gene>
    <name evidence="2" type="ORF">OCV57_03055</name>
</gene>
<dbReference type="RefSeq" id="WP_117856428.1">
    <property type="nucleotide sequence ID" value="NZ_JAOQJZ010000002.1"/>
</dbReference>